<organism evidence="12 13">
    <name type="scientific">Trichoplax adhaerens</name>
    <name type="common">Trichoplax reptans</name>
    <dbReference type="NCBI Taxonomy" id="10228"/>
    <lineage>
        <taxon>Eukaryota</taxon>
        <taxon>Metazoa</taxon>
        <taxon>Placozoa</taxon>
        <taxon>Uniplacotomia</taxon>
        <taxon>Trichoplacea</taxon>
        <taxon>Trichoplacidae</taxon>
        <taxon>Trichoplax</taxon>
    </lineage>
</organism>
<dbReference type="FunCoup" id="B3S8X9">
    <property type="interactions" value="1321"/>
</dbReference>
<evidence type="ECO:0000313" key="12">
    <source>
        <dbReference type="EMBL" id="EDV20849.1"/>
    </source>
</evidence>
<sequence length="482" mass="55755">MASIQIIILITLLCQRWCDAGAAVNPNQDAIKAVGNLTKLFVQIDDVSANLTLNSDESYSLSIHAHPQPVAFLHAKQTWGALRGLESFSQLIDATYDGFFIQETKIVDYPRFKYRGVMLDSARHYLTLDVILQNLDAMSYNKFNVFHWHIVDDQSFPFVSLTYPQLSQHGSYTPRHVYTPDDVQMVIEYARDRGIRVIVEFDTPGHSSSWRSIPNFLTPCYSKNGVPNGQFGPINPILNSTYTILEDFFREIKKRFPDQYVHLGGDEVNFSCWQSNPDIQNFMTQHGFGDHYELLEQYYEHNLVTIMEKIGLRYIIWQDVVDNNVKVDPNTVVQVWKTSPSYKAELAKVTKMNLQTILSSCWYLNYIGYGRDWERFYRCDPQDFKGTQQQKNLVIGGEACIWGEYVDSTNLMERFWPRASAVSERLWSSAKVTNVDAALPRIDHHRCYQLIRRGLRAQPINGYSFCQAEYNVVMNHLDRDEL</sequence>
<dbReference type="PRINTS" id="PR00738">
    <property type="entry name" value="GLHYDRLASE20"/>
</dbReference>
<protein>
    <recommendedName>
        <fullName evidence="7">Beta-hexosaminidase</fullName>
        <ecNumber evidence="7">3.2.1.52</ecNumber>
    </recommendedName>
</protein>
<dbReference type="InterPro" id="IPR025705">
    <property type="entry name" value="Beta_hexosaminidase_sua/sub"/>
</dbReference>
<dbReference type="AlphaFoldDB" id="B3S8X9"/>
<keyword evidence="6 7" id="KW-0326">Glycosidase</keyword>
<evidence type="ECO:0000256" key="7">
    <source>
        <dbReference type="PIRNR" id="PIRNR001093"/>
    </source>
</evidence>
<dbReference type="OrthoDB" id="428480at2759"/>
<dbReference type="InterPro" id="IPR029018">
    <property type="entry name" value="Hex-like_dom2"/>
</dbReference>
<evidence type="ECO:0000256" key="8">
    <source>
        <dbReference type="PIRSR" id="PIRSR001093-1"/>
    </source>
</evidence>
<dbReference type="KEGG" id="tad:TRIADDRAFT_60782"/>
<dbReference type="GO" id="GO:0016020">
    <property type="term" value="C:membrane"/>
    <property type="evidence" value="ECO:0000318"/>
    <property type="project" value="GO_Central"/>
</dbReference>
<evidence type="ECO:0000313" key="13">
    <source>
        <dbReference type="Proteomes" id="UP000009022"/>
    </source>
</evidence>
<dbReference type="Pfam" id="PF14845">
    <property type="entry name" value="Glycohydro_20b2"/>
    <property type="match status" value="1"/>
</dbReference>
<feature type="signal peptide" evidence="9">
    <location>
        <begin position="1"/>
        <end position="22"/>
    </location>
</feature>
<evidence type="ECO:0000256" key="2">
    <source>
        <dbReference type="ARBA" id="ARBA00006285"/>
    </source>
</evidence>
<comment type="similarity">
    <text evidence="2 7">Belongs to the glycosyl hydrolase 20 family.</text>
</comment>
<dbReference type="STRING" id="10228.B3S8X9"/>
<keyword evidence="5" id="KW-0325">Glycoprotein</keyword>
<accession>B3S8X9</accession>
<evidence type="ECO:0000256" key="5">
    <source>
        <dbReference type="ARBA" id="ARBA00023180"/>
    </source>
</evidence>
<dbReference type="Pfam" id="PF00728">
    <property type="entry name" value="Glyco_hydro_20"/>
    <property type="match status" value="1"/>
</dbReference>
<evidence type="ECO:0000256" key="9">
    <source>
        <dbReference type="SAM" id="SignalP"/>
    </source>
</evidence>
<feature type="chain" id="PRO_5002798513" description="Beta-hexosaminidase" evidence="9">
    <location>
        <begin position="23"/>
        <end position="482"/>
    </location>
</feature>
<dbReference type="Gene3D" id="3.20.20.80">
    <property type="entry name" value="Glycosidases"/>
    <property type="match status" value="1"/>
</dbReference>
<dbReference type="RefSeq" id="XP_002116790.1">
    <property type="nucleotide sequence ID" value="XM_002116754.1"/>
</dbReference>
<evidence type="ECO:0000256" key="1">
    <source>
        <dbReference type="ARBA" id="ARBA00001231"/>
    </source>
</evidence>
<evidence type="ECO:0000256" key="4">
    <source>
        <dbReference type="ARBA" id="ARBA00022801"/>
    </source>
</evidence>
<dbReference type="OMA" id="HECRMLG"/>
<dbReference type="PhylomeDB" id="B3S8X9"/>
<gene>
    <name evidence="12" type="ORF">TRIADDRAFT_60782</name>
</gene>
<dbReference type="GO" id="GO:0005975">
    <property type="term" value="P:carbohydrate metabolic process"/>
    <property type="evidence" value="ECO:0007669"/>
    <property type="project" value="InterPro"/>
</dbReference>
<dbReference type="InParanoid" id="B3S8X9"/>
<dbReference type="PANTHER" id="PTHR22600">
    <property type="entry name" value="BETA-HEXOSAMINIDASE"/>
    <property type="match status" value="1"/>
</dbReference>
<dbReference type="CDD" id="cd06562">
    <property type="entry name" value="GH20_HexA_HexB-like"/>
    <property type="match status" value="1"/>
</dbReference>
<dbReference type="GO" id="GO:0004563">
    <property type="term" value="F:beta-N-acetylhexosaminidase activity"/>
    <property type="evidence" value="ECO:0000318"/>
    <property type="project" value="GO_Central"/>
</dbReference>
<dbReference type="eggNOG" id="KOG2499">
    <property type="taxonomic scope" value="Eukaryota"/>
</dbReference>
<dbReference type="InterPro" id="IPR029019">
    <property type="entry name" value="HEX_eukaryotic_N"/>
</dbReference>
<dbReference type="FunFam" id="3.20.20.80:FF:000063">
    <property type="entry name" value="Beta-hexosaminidase"/>
    <property type="match status" value="1"/>
</dbReference>
<dbReference type="CTD" id="6758002"/>
<dbReference type="PANTHER" id="PTHR22600:SF21">
    <property type="entry name" value="BETA-HEXOSAMINIDASE A"/>
    <property type="match status" value="1"/>
</dbReference>
<dbReference type="PIRSF" id="PIRSF001093">
    <property type="entry name" value="B-hxosamndse_ab_euk"/>
    <property type="match status" value="1"/>
</dbReference>
<dbReference type="GO" id="GO:0005764">
    <property type="term" value="C:lysosome"/>
    <property type="evidence" value="ECO:0000318"/>
    <property type="project" value="GO_Central"/>
</dbReference>
<dbReference type="Proteomes" id="UP000009022">
    <property type="component" value="Unassembled WGS sequence"/>
</dbReference>
<feature type="domain" description="Glycoside hydrolase family 20 catalytic" evidence="10">
    <location>
        <begin position="112"/>
        <end position="429"/>
    </location>
</feature>
<evidence type="ECO:0000259" key="11">
    <source>
        <dbReference type="Pfam" id="PF14845"/>
    </source>
</evidence>
<reference evidence="12 13" key="1">
    <citation type="journal article" date="2008" name="Nature">
        <title>The Trichoplax genome and the nature of placozoans.</title>
        <authorList>
            <person name="Srivastava M."/>
            <person name="Begovic E."/>
            <person name="Chapman J."/>
            <person name="Putnam N.H."/>
            <person name="Hellsten U."/>
            <person name="Kawashima T."/>
            <person name="Kuo A."/>
            <person name="Mitros T."/>
            <person name="Salamov A."/>
            <person name="Carpenter M.L."/>
            <person name="Signorovitch A.Y."/>
            <person name="Moreno M.A."/>
            <person name="Kamm K."/>
            <person name="Grimwood J."/>
            <person name="Schmutz J."/>
            <person name="Shapiro H."/>
            <person name="Grigoriev I.V."/>
            <person name="Buss L.W."/>
            <person name="Schierwater B."/>
            <person name="Dellaporta S.L."/>
            <person name="Rokhsar D.S."/>
        </authorList>
    </citation>
    <scope>NUCLEOTIDE SEQUENCE [LARGE SCALE GENOMIC DNA]</scope>
    <source>
        <strain evidence="12 13">Grell-BS-1999</strain>
    </source>
</reference>
<dbReference type="GO" id="GO:0030203">
    <property type="term" value="P:glycosaminoglycan metabolic process"/>
    <property type="evidence" value="ECO:0000318"/>
    <property type="project" value="GO_Central"/>
</dbReference>
<feature type="active site" description="Proton donor" evidence="8">
    <location>
        <position position="267"/>
    </location>
</feature>
<evidence type="ECO:0000256" key="6">
    <source>
        <dbReference type="ARBA" id="ARBA00023295"/>
    </source>
</evidence>
<dbReference type="InterPro" id="IPR015883">
    <property type="entry name" value="Glyco_hydro_20_cat"/>
</dbReference>
<keyword evidence="3 9" id="KW-0732">Signal</keyword>
<keyword evidence="4 7" id="KW-0378">Hydrolase</keyword>
<dbReference type="GeneID" id="6758002"/>
<dbReference type="GO" id="GO:0006491">
    <property type="term" value="P:N-glycan processing"/>
    <property type="evidence" value="ECO:0000318"/>
    <property type="project" value="GO_Central"/>
</dbReference>
<comment type="catalytic activity">
    <reaction evidence="1 7">
        <text>Hydrolysis of terminal non-reducing N-acetyl-D-hexosamine residues in N-acetyl-beta-D-hexosaminides.</text>
        <dbReference type="EC" id="3.2.1.52"/>
    </reaction>
</comment>
<dbReference type="Gene3D" id="3.30.379.10">
    <property type="entry name" value="Chitobiase/beta-hexosaminidase domain 2-like"/>
    <property type="match status" value="1"/>
</dbReference>
<dbReference type="InterPro" id="IPR017853">
    <property type="entry name" value="GH"/>
</dbReference>
<name>B3S8X9_TRIAD</name>
<feature type="domain" description="Beta-hexosaminidase eukaryotic type N-terminal" evidence="11">
    <location>
        <begin position="32"/>
        <end position="91"/>
    </location>
</feature>
<dbReference type="SUPFAM" id="SSF51445">
    <property type="entry name" value="(Trans)glycosidases"/>
    <property type="match status" value="1"/>
</dbReference>
<evidence type="ECO:0000259" key="10">
    <source>
        <dbReference type="Pfam" id="PF00728"/>
    </source>
</evidence>
<keyword evidence="13" id="KW-1185">Reference proteome</keyword>
<proteinExistence type="inferred from homology"/>
<dbReference type="EC" id="3.2.1.52" evidence="7"/>
<evidence type="ECO:0000256" key="3">
    <source>
        <dbReference type="ARBA" id="ARBA00022729"/>
    </source>
</evidence>
<dbReference type="EMBL" id="DS985257">
    <property type="protein sequence ID" value="EDV20849.1"/>
    <property type="molecule type" value="Genomic_DNA"/>
</dbReference>
<dbReference type="SUPFAM" id="SSF55545">
    <property type="entry name" value="beta-N-acetylhexosaminidase-like domain"/>
    <property type="match status" value="1"/>
</dbReference>
<dbReference type="HOGENOM" id="CLU_007082_0_0_1"/>